<evidence type="ECO:0000313" key="2">
    <source>
        <dbReference type="Proteomes" id="UP001159363"/>
    </source>
</evidence>
<dbReference type="Gene3D" id="3.10.10.10">
    <property type="entry name" value="HIV Type 1 Reverse Transcriptase, subunit A, domain 1"/>
    <property type="match status" value="1"/>
</dbReference>
<keyword evidence="2" id="KW-1185">Reference proteome</keyword>
<dbReference type="Gene3D" id="3.30.70.270">
    <property type="match status" value="1"/>
</dbReference>
<sequence length="680" mass="75495">MRELDMIKPSVSPIEDTLNNLAGSQWFSTFDMKSGYWQREVAPDDQEDTEFCVQGRGTWQFKKVAAANLKQVSKKWYHFQKKINFLGHVVSADGIETDLEKAIAIIRGDAAAAGVPSEETDSTVPTSGIEVPAAFGTIVYSSGLHELRRCAFHDFHCQTKRPNWNPATYTERVIRSATNGDRTFLAKFHVVCVTTVCPLLATHQPTSCWNLAASHGVAWSYQSPGVRARLNLLHAWLGSHLCRSPGLARRPPGSARAPQLPGRGSDPALRLSPLVIDLIPLQSVGCRRQRGAGTKVAAIAVSVEVSPLCRWSHVGGDDASHSACAEDRWSRGEAGKGHASVELLPDLTYMLLANMFACRLTDVQVVAMWVNNIQRADVIGGQTVTGGSSTRFSLLPLPLHCSSYHFLSCSAPTRLPTPLYPSLCLANSRSSRVGKGKGRGEGEGYAPQGCRYLSAQFPANEQFVFNTEERGQYIPQGVRAIRRHPEKRYEAYFYYERKRGGRGEDLNFLHRTEFDSDKLALEAENICFRPYLQRDAKLAFLSISSKHSFAYIGRVDICSLDTIPILIGRNTIWSRRCGMSSDGRMRCRETARCATLTNPTDWQKWCGKENLEFDQLSPSHALVPIWWAAIFLVPYDWQWCGDIDVQEVERGEERDKEKGGVFEPAKVEVSACCDGGGKGN</sequence>
<dbReference type="InterPro" id="IPR043502">
    <property type="entry name" value="DNA/RNA_pol_sf"/>
</dbReference>
<dbReference type="InterPro" id="IPR043128">
    <property type="entry name" value="Rev_trsase/Diguanyl_cyclase"/>
</dbReference>
<gene>
    <name evidence="1" type="ORF">PR048_031268</name>
</gene>
<accession>A0ABQ9G8W1</accession>
<name>A0ABQ9G8W1_9NEOP</name>
<organism evidence="1 2">
    <name type="scientific">Dryococelus australis</name>
    <dbReference type="NCBI Taxonomy" id="614101"/>
    <lineage>
        <taxon>Eukaryota</taxon>
        <taxon>Metazoa</taxon>
        <taxon>Ecdysozoa</taxon>
        <taxon>Arthropoda</taxon>
        <taxon>Hexapoda</taxon>
        <taxon>Insecta</taxon>
        <taxon>Pterygota</taxon>
        <taxon>Neoptera</taxon>
        <taxon>Polyneoptera</taxon>
        <taxon>Phasmatodea</taxon>
        <taxon>Verophasmatodea</taxon>
        <taxon>Anareolatae</taxon>
        <taxon>Phasmatidae</taxon>
        <taxon>Eurycanthinae</taxon>
        <taxon>Dryococelus</taxon>
    </lineage>
</organism>
<protein>
    <submittedName>
        <fullName evidence="1">Uncharacterized protein</fullName>
    </submittedName>
</protein>
<dbReference type="SUPFAM" id="SSF56672">
    <property type="entry name" value="DNA/RNA polymerases"/>
    <property type="match status" value="1"/>
</dbReference>
<reference evidence="1 2" key="1">
    <citation type="submission" date="2023-02" db="EMBL/GenBank/DDBJ databases">
        <title>LHISI_Scaffold_Assembly.</title>
        <authorList>
            <person name="Stuart O.P."/>
            <person name="Cleave R."/>
            <person name="Magrath M.J.L."/>
            <person name="Mikheyev A.S."/>
        </authorList>
    </citation>
    <scope>NUCLEOTIDE SEQUENCE [LARGE SCALE GENOMIC DNA]</scope>
    <source>
        <strain evidence="1">Daus_M_001</strain>
        <tissue evidence="1">Leg muscle</tissue>
    </source>
</reference>
<dbReference type="Proteomes" id="UP001159363">
    <property type="component" value="Chromosome 14"/>
</dbReference>
<dbReference type="EMBL" id="JARBHB010000015">
    <property type="protein sequence ID" value="KAJ8867466.1"/>
    <property type="molecule type" value="Genomic_DNA"/>
</dbReference>
<proteinExistence type="predicted"/>
<comment type="caution">
    <text evidence="1">The sequence shown here is derived from an EMBL/GenBank/DDBJ whole genome shotgun (WGS) entry which is preliminary data.</text>
</comment>
<evidence type="ECO:0000313" key="1">
    <source>
        <dbReference type="EMBL" id="KAJ8867466.1"/>
    </source>
</evidence>